<dbReference type="PANTHER" id="PTHR11772:SF2">
    <property type="entry name" value="ASPARAGINE SYNTHETASE [GLUTAMINE-HYDROLYZING]"/>
    <property type="match status" value="1"/>
</dbReference>
<name>A0A0F9MA48_9ZZZZ</name>
<dbReference type="SUPFAM" id="SSF52402">
    <property type="entry name" value="Adenine nucleotide alpha hydrolases-like"/>
    <property type="match status" value="1"/>
</dbReference>
<dbReference type="GO" id="GO:0006529">
    <property type="term" value="P:asparagine biosynthetic process"/>
    <property type="evidence" value="ECO:0007669"/>
    <property type="project" value="InterPro"/>
</dbReference>
<dbReference type="InterPro" id="IPR001962">
    <property type="entry name" value="Asn_synthase"/>
</dbReference>
<evidence type="ECO:0000259" key="3">
    <source>
        <dbReference type="Pfam" id="PF00733"/>
    </source>
</evidence>
<evidence type="ECO:0000256" key="1">
    <source>
        <dbReference type="ARBA" id="ARBA00022741"/>
    </source>
</evidence>
<evidence type="ECO:0000313" key="4">
    <source>
        <dbReference type="EMBL" id="KKM73555.1"/>
    </source>
</evidence>
<dbReference type="GO" id="GO:0004066">
    <property type="term" value="F:asparagine synthase (glutamine-hydrolyzing) activity"/>
    <property type="evidence" value="ECO:0007669"/>
    <property type="project" value="InterPro"/>
</dbReference>
<gene>
    <name evidence="4" type="ORF">LCGC14_1409340</name>
</gene>
<dbReference type="EMBL" id="LAZR01009285">
    <property type="protein sequence ID" value="KKM73555.1"/>
    <property type="molecule type" value="Genomic_DNA"/>
</dbReference>
<feature type="domain" description="Asparagine synthetase" evidence="3">
    <location>
        <begin position="12"/>
        <end position="129"/>
    </location>
</feature>
<organism evidence="4">
    <name type="scientific">marine sediment metagenome</name>
    <dbReference type="NCBI Taxonomy" id="412755"/>
    <lineage>
        <taxon>unclassified sequences</taxon>
        <taxon>metagenomes</taxon>
        <taxon>ecological metagenomes</taxon>
    </lineage>
</organism>
<dbReference type="InterPro" id="IPR050795">
    <property type="entry name" value="Asn_Synthetase"/>
</dbReference>
<sequence length="160" mass="18313">IIHFPSIEIGKALGITVESPFLDETVVEFAKKIPVKQKVGIKDGKKYGKFILRQIYEDKIPKAIVWREKSPLQDGAGTVGLTELFSSVINDSIYQEKKKTILESDEVQIRSKESLHYYEIYRKYFDEPSKLPSSDNKCPYCQFSVGFDSRFCKMCGAFPI</sequence>
<dbReference type="InterPro" id="IPR014729">
    <property type="entry name" value="Rossmann-like_a/b/a_fold"/>
</dbReference>
<dbReference type="PANTHER" id="PTHR11772">
    <property type="entry name" value="ASPARAGINE SYNTHETASE"/>
    <property type="match status" value="1"/>
</dbReference>
<evidence type="ECO:0000256" key="2">
    <source>
        <dbReference type="ARBA" id="ARBA00022840"/>
    </source>
</evidence>
<feature type="non-terminal residue" evidence="4">
    <location>
        <position position="1"/>
    </location>
</feature>
<dbReference type="AlphaFoldDB" id="A0A0F9MA48"/>
<dbReference type="GO" id="GO:0005829">
    <property type="term" value="C:cytosol"/>
    <property type="evidence" value="ECO:0007669"/>
    <property type="project" value="TreeGrafter"/>
</dbReference>
<dbReference type="Gene3D" id="3.40.50.620">
    <property type="entry name" value="HUPs"/>
    <property type="match status" value="1"/>
</dbReference>
<protein>
    <recommendedName>
        <fullName evidence="3">Asparagine synthetase domain-containing protein</fullName>
    </recommendedName>
</protein>
<dbReference type="CDD" id="cd01991">
    <property type="entry name" value="Asn_synthase_B_C"/>
    <property type="match status" value="1"/>
</dbReference>
<keyword evidence="2" id="KW-0067">ATP-binding</keyword>
<proteinExistence type="predicted"/>
<dbReference type="GO" id="GO:0005524">
    <property type="term" value="F:ATP binding"/>
    <property type="evidence" value="ECO:0007669"/>
    <property type="project" value="UniProtKB-KW"/>
</dbReference>
<dbReference type="Pfam" id="PF00733">
    <property type="entry name" value="Asn_synthase"/>
    <property type="match status" value="1"/>
</dbReference>
<comment type="caution">
    <text evidence="4">The sequence shown here is derived from an EMBL/GenBank/DDBJ whole genome shotgun (WGS) entry which is preliminary data.</text>
</comment>
<keyword evidence="1" id="KW-0547">Nucleotide-binding</keyword>
<reference evidence="4" key="1">
    <citation type="journal article" date="2015" name="Nature">
        <title>Complex archaea that bridge the gap between prokaryotes and eukaryotes.</title>
        <authorList>
            <person name="Spang A."/>
            <person name="Saw J.H."/>
            <person name="Jorgensen S.L."/>
            <person name="Zaremba-Niedzwiedzka K."/>
            <person name="Martijn J."/>
            <person name="Lind A.E."/>
            <person name="van Eijk R."/>
            <person name="Schleper C."/>
            <person name="Guy L."/>
            <person name="Ettema T.J."/>
        </authorList>
    </citation>
    <scope>NUCLEOTIDE SEQUENCE</scope>
</reference>
<accession>A0A0F9MA48</accession>